<gene>
    <name evidence="1" type="ORF">C1H46_000115</name>
</gene>
<comment type="caution">
    <text evidence="1">The sequence shown here is derived from an EMBL/GenBank/DDBJ whole genome shotgun (WGS) entry which is preliminary data.</text>
</comment>
<dbReference type="EMBL" id="VIEB01000005">
    <property type="protein sequence ID" value="TQE14196.1"/>
    <property type="molecule type" value="Genomic_DNA"/>
</dbReference>
<dbReference type="Proteomes" id="UP000315295">
    <property type="component" value="Unassembled WGS sequence"/>
</dbReference>
<dbReference type="AlphaFoldDB" id="A0A540NT23"/>
<evidence type="ECO:0000313" key="2">
    <source>
        <dbReference type="Proteomes" id="UP000315295"/>
    </source>
</evidence>
<organism evidence="1 2">
    <name type="scientific">Malus baccata</name>
    <name type="common">Siberian crab apple</name>
    <name type="synonym">Pyrus baccata</name>
    <dbReference type="NCBI Taxonomy" id="106549"/>
    <lineage>
        <taxon>Eukaryota</taxon>
        <taxon>Viridiplantae</taxon>
        <taxon>Streptophyta</taxon>
        <taxon>Embryophyta</taxon>
        <taxon>Tracheophyta</taxon>
        <taxon>Spermatophyta</taxon>
        <taxon>Magnoliopsida</taxon>
        <taxon>eudicotyledons</taxon>
        <taxon>Gunneridae</taxon>
        <taxon>Pentapetalae</taxon>
        <taxon>rosids</taxon>
        <taxon>fabids</taxon>
        <taxon>Rosales</taxon>
        <taxon>Rosaceae</taxon>
        <taxon>Amygdaloideae</taxon>
        <taxon>Maleae</taxon>
        <taxon>Malus</taxon>
    </lineage>
</organism>
<keyword evidence="2" id="KW-1185">Reference proteome</keyword>
<sequence>MLDEVRMKVRTHLSTNYNFDNINDDMLAYVNKLFAERYKQWKSNLHQYFETFDDLQVALDEGCPKEFEDREDNWKAKVNKRNWEKKTLLHHLGSRPFSYRMEAWGQGGSKFPEIDVFSDVNVRPRDELFESLHVTMIEKRQLVLQEFAS</sequence>
<accession>A0A540NT23</accession>
<proteinExistence type="predicted"/>
<protein>
    <submittedName>
        <fullName evidence="1">Uncharacterized protein</fullName>
    </submittedName>
</protein>
<reference evidence="1 2" key="1">
    <citation type="journal article" date="2019" name="G3 (Bethesda)">
        <title>Sequencing of a Wild Apple (Malus baccata) Genome Unravels the Differences Between Cultivated and Wild Apple Species Regarding Disease Resistance and Cold Tolerance.</title>
        <authorList>
            <person name="Chen X."/>
        </authorList>
    </citation>
    <scope>NUCLEOTIDE SEQUENCE [LARGE SCALE GENOMIC DNA]</scope>
    <source>
        <strain evidence="2">cv. Shandingzi</strain>
        <tissue evidence="1">Leaves</tissue>
    </source>
</reference>
<evidence type="ECO:0000313" key="1">
    <source>
        <dbReference type="EMBL" id="TQE14196.1"/>
    </source>
</evidence>
<name>A0A540NT23_MALBA</name>